<keyword evidence="3" id="KW-1185">Reference proteome</keyword>
<reference evidence="2" key="2">
    <citation type="submission" date="2021-02" db="EMBL/GenBank/DDBJ databases">
        <authorList>
            <person name="Kimball J.A."/>
            <person name="Haas M.W."/>
            <person name="Macchietto M."/>
            <person name="Kono T."/>
            <person name="Duquette J."/>
            <person name="Shao M."/>
        </authorList>
    </citation>
    <scope>NUCLEOTIDE SEQUENCE</scope>
    <source>
        <tissue evidence="2">Fresh leaf tissue</tissue>
    </source>
</reference>
<evidence type="ECO:0000313" key="3">
    <source>
        <dbReference type="Proteomes" id="UP000729402"/>
    </source>
</evidence>
<organism evidence="2 3">
    <name type="scientific">Zizania palustris</name>
    <name type="common">Northern wild rice</name>
    <dbReference type="NCBI Taxonomy" id="103762"/>
    <lineage>
        <taxon>Eukaryota</taxon>
        <taxon>Viridiplantae</taxon>
        <taxon>Streptophyta</taxon>
        <taxon>Embryophyta</taxon>
        <taxon>Tracheophyta</taxon>
        <taxon>Spermatophyta</taxon>
        <taxon>Magnoliopsida</taxon>
        <taxon>Liliopsida</taxon>
        <taxon>Poales</taxon>
        <taxon>Poaceae</taxon>
        <taxon>BOP clade</taxon>
        <taxon>Oryzoideae</taxon>
        <taxon>Oryzeae</taxon>
        <taxon>Zizaniinae</taxon>
        <taxon>Zizania</taxon>
    </lineage>
</organism>
<dbReference type="EMBL" id="JAAALK010000080">
    <property type="protein sequence ID" value="KAG8092817.1"/>
    <property type="molecule type" value="Genomic_DNA"/>
</dbReference>
<feature type="region of interest" description="Disordered" evidence="1">
    <location>
        <begin position="1"/>
        <end position="23"/>
    </location>
</feature>
<dbReference type="AlphaFoldDB" id="A0A8J6BQ59"/>
<protein>
    <submittedName>
        <fullName evidence="2">Uncharacterized protein</fullName>
    </submittedName>
</protein>
<comment type="caution">
    <text evidence="2">The sequence shown here is derived from an EMBL/GenBank/DDBJ whole genome shotgun (WGS) entry which is preliminary data.</text>
</comment>
<name>A0A8J6BQ59_ZIZPA</name>
<gene>
    <name evidence="2" type="ORF">GUJ93_ZPchr0012g19300</name>
</gene>
<sequence length="228" mass="25752">MRALPGVLFKPQPEPRPTPTLNRLEDEQSTRISLFSAHPLIHLRPPLTVAPDHLRPCLRHQRDRENDPDLGHPSADVEPRRIVVAAKDPNASTAYARRRPRSVDPGPPQRHGCECMHGGFRAQARALMPVYQVHSYCRHYEGFVRELRMMLTFLGFLFEPEFQGVYPDEFAGPCDVSLTVHGSGEHLPPYTTALGGPTFDVACQRVALQALMELRMIYDDLAAMERLL</sequence>
<dbReference type="Proteomes" id="UP000729402">
    <property type="component" value="Unassembled WGS sequence"/>
</dbReference>
<reference evidence="2" key="1">
    <citation type="journal article" date="2021" name="bioRxiv">
        <title>Whole Genome Assembly and Annotation of Northern Wild Rice, Zizania palustris L., Supports a Whole Genome Duplication in the Zizania Genus.</title>
        <authorList>
            <person name="Haas M."/>
            <person name="Kono T."/>
            <person name="Macchietto M."/>
            <person name="Millas R."/>
            <person name="McGilp L."/>
            <person name="Shao M."/>
            <person name="Duquette J."/>
            <person name="Hirsch C.N."/>
            <person name="Kimball J."/>
        </authorList>
    </citation>
    <scope>NUCLEOTIDE SEQUENCE</scope>
    <source>
        <tissue evidence="2">Fresh leaf tissue</tissue>
    </source>
</reference>
<evidence type="ECO:0000313" key="2">
    <source>
        <dbReference type="EMBL" id="KAG8092817.1"/>
    </source>
</evidence>
<proteinExistence type="predicted"/>
<accession>A0A8J6BQ59</accession>
<evidence type="ECO:0000256" key="1">
    <source>
        <dbReference type="SAM" id="MobiDB-lite"/>
    </source>
</evidence>